<sequence length="115" mass="13369">MKILAISILIFCVVTVSSKPWLYGYMDSHGKWFRGCKFFDDVNLGRRYPLQHTTLTSEPTFPEWVQSHSLQNEIQDNTGNKINEKIEDNVRNEIDDNAENMPPPEKIILTNEDIK</sequence>
<organism evidence="3 4">
    <name type="scientific">Ooceraea biroi</name>
    <name type="common">Clonal raider ant</name>
    <name type="synonym">Cerapachys biroi</name>
    <dbReference type="NCBI Taxonomy" id="2015173"/>
    <lineage>
        <taxon>Eukaryota</taxon>
        <taxon>Metazoa</taxon>
        <taxon>Ecdysozoa</taxon>
        <taxon>Arthropoda</taxon>
        <taxon>Hexapoda</taxon>
        <taxon>Insecta</taxon>
        <taxon>Pterygota</taxon>
        <taxon>Neoptera</taxon>
        <taxon>Endopterygota</taxon>
        <taxon>Hymenoptera</taxon>
        <taxon>Apocrita</taxon>
        <taxon>Aculeata</taxon>
        <taxon>Formicoidea</taxon>
        <taxon>Formicidae</taxon>
        <taxon>Dorylinae</taxon>
        <taxon>Ooceraea</taxon>
    </lineage>
</organism>
<evidence type="ECO:0000256" key="1">
    <source>
        <dbReference type="SAM" id="MobiDB-lite"/>
    </source>
</evidence>
<keyword evidence="2" id="KW-0732">Signal</keyword>
<proteinExistence type="predicted"/>
<dbReference type="EMBL" id="QOIP01000010">
    <property type="protein sequence ID" value="RLU17747.1"/>
    <property type="molecule type" value="Genomic_DNA"/>
</dbReference>
<evidence type="ECO:0000313" key="3">
    <source>
        <dbReference type="EMBL" id="RLU17747.1"/>
    </source>
</evidence>
<evidence type="ECO:0000313" key="4">
    <source>
        <dbReference type="Proteomes" id="UP000279307"/>
    </source>
</evidence>
<feature type="signal peptide" evidence="2">
    <location>
        <begin position="1"/>
        <end position="18"/>
    </location>
</feature>
<dbReference type="Proteomes" id="UP000279307">
    <property type="component" value="Chromosome 10"/>
</dbReference>
<gene>
    <name evidence="3" type="ORF">DMN91_009984</name>
</gene>
<feature type="chain" id="PRO_5018054671" evidence="2">
    <location>
        <begin position="19"/>
        <end position="115"/>
    </location>
</feature>
<accession>A0A3L8DB78</accession>
<feature type="region of interest" description="Disordered" evidence="1">
    <location>
        <begin position="93"/>
        <end position="115"/>
    </location>
</feature>
<dbReference type="AlphaFoldDB" id="A0A3L8DB78"/>
<comment type="caution">
    <text evidence="3">The sequence shown here is derived from an EMBL/GenBank/DDBJ whole genome shotgun (WGS) entry which is preliminary data.</text>
</comment>
<reference evidence="3 4" key="1">
    <citation type="journal article" date="2018" name="Genome Res.">
        <title>The genomic architecture and molecular evolution of ant odorant receptors.</title>
        <authorList>
            <person name="McKenzie S.K."/>
            <person name="Kronauer D.J.C."/>
        </authorList>
    </citation>
    <scope>NUCLEOTIDE SEQUENCE [LARGE SCALE GENOMIC DNA]</scope>
    <source>
        <strain evidence="3">Clonal line C1</strain>
    </source>
</reference>
<name>A0A3L8DB78_OOCBI</name>
<evidence type="ECO:0000256" key="2">
    <source>
        <dbReference type="SAM" id="SignalP"/>
    </source>
</evidence>
<protein>
    <submittedName>
        <fullName evidence="3">Uncharacterized protein</fullName>
    </submittedName>
</protein>